<evidence type="ECO:0000256" key="7">
    <source>
        <dbReference type="SAM" id="SignalP"/>
    </source>
</evidence>
<evidence type="ECO:0000256" key="2">
    <source>
        <dbReference type="ARBA" id="ARBA00005466"/>
    </source>
</evidence>
<dbReference type="OrthoDB" id="407275at2759"/>
<dbReference type="InterPro" id="IPR006094">
    <property type="entry name" value="Oxid_FAD_bind_N"/>
</dbReference>
<keyword evidence="4 7" id="KW-0732">Signal</keyword>
<comment type="similarity">
    <text evidence="2">Belongs to the oxygen-dependent FAD-linked oxidoreductase family.</text>
</comment>
<comment type="caution">
    <text evidence="9">The sequence shown here is derived from an EMBL/GenBank/DDBJ whole genome shotgun (WGS) entry which is preliminary data.</text>
</comment>
<dbReference type="InterPro" id="IPR016169">
    <property type="entry name" value="FAD-bd_PCMH_sub2"/>
</dbReference>
<dbReference type="EMBL" id="MVGT01003444">
    <property type="protein sequence ID" value="OVA03988.1"/>
    <property type="molecule type" value="Genomic_DNA"/>
</dbReference>
<dbReference type="GO" id="GO:0071949">
    <property type="term" value="F:FAD binding"/>
    <property type="evidence" value="ECO:0007669"/>
    <property type="project" value="InterPro"/>
</dbReference>
<sequence length="532" mass="59804">MGISSSSILSVLSYSLLIVLSISWPSNSSSSVHDEDFIQCISLHQPPNSIPIYTPNNSSYSSLLQSSARNLRFLSPIYRKPQLIITPLHESHVQVSVVCSRKHGLDVKVRSGGHDVEGLSFISDTPFILVDLIDFRSINVDVENRTAWVQAGANLGEVYYRIAEKSKTLGFPAGLIPTVGVGGHLSGGGFGALVRKYGLASDQVIDAHIVNVNGEILNKETMGEDLFWAIRGGGASSFGVILSWKINLVPVPAIVTVATVDKTLEQGAIDLVHKWQFIADRLHEELYVGLSLSVAVTNSSQAGTKTALARFFILFLGRVDKLLQLMEESFLEFGLKRDDCMEMSWVKSHVYLYARGEPLELLLNRNDPMSKMFMKAKSDHVKVPISKNGLEGLMTRLLEEDAPELFLSPFGGRMNEISESEIPFPHRVGNIYNILYLVTWFGERESEKHLDWIRRLYKYMKPYVSKYPRTAYHNYLDLDLGQHNDGKVSYSKSRVWGRKYFKSNFQRLVKVKSKVDPDNFFKNKQSIPLIHT</sequence>
<dbReference type="Gene3D" id="3.30.465.10">
    <property type="match status" value="1"/>
</dbReference>
<dbReference type="PANTHER" id="PTHR32448">
    <property type="entry name" value="OS08G0158400 PROTEIN"/>
    <property type="match status" value="1"/>
</dbReference>
<dbReference type="Proteomes" id="UP000195402">
    <property type="component" value="Unassembled WGS sequence"/>
</dbReference>
<feature type="domain" description="FAD-binding PCMH-type" evidence="8">
    <location>
        <begin position="77"/>
        <end position="251"/>
    </location>
</feature>
<name>A0A200Q0K7_MACCD</name>
<keyword evidence="6" id="KW-0325">Glycoprotein</keyword>
<dbReference type="PROSITE" id="PS51387">
    <property type="entry name" value="FAD_PCMH"/>
    <property type="match status" value="1"/>
</dbReference>
<feature type="chain" id="PRO_5012916517" evidence="7">
    <location>
        <begin position="29"/>
        <end position="532"/>
    </location>
</feature>
<organism evidence="9 10">
    <name type="scientific">Macleaya cordata</name>
    <name type="common">Five-seeded plume-poppy</name>
    <name type="synonym">Bocconia cordata</name>
    <dbReference type="NCBI Taxonomy" id="56857"/>
    <lineage>
        <taxon>Eukaryota</taxon>
        <taxon>Viridiplantae</taxon>
        <taxon>Streptophyta</taxon>
        <taxon>Embryophyta</taxon>
        <taxon>Tracheophyta</taxon>
        <taxon>Spermatophyta</taxon>
        <taxon>Magnoliopsida</taxon>
        <taxon>Ranunculales</taxon>
        <taxon>Papaveraceae</taxon>
        <taxon>Papaveroideae</taxon>
        <taxon>Macleaya</taxon>
    </lineage>
</organism>
<comment type="cofactor">
    <cofactor evidence="1">
        <name>FAD</name>
        <dbReference type="ChEBI" id="CHEBI:57692"/>
    </cofactor>
</comment>
<feature type="signal peptide" evidence="7">
    <location>
        <begin position="1"/>
        <end position="28"/>
    </location>
</feature>
<evidence type="ECO:0000313" key="9">
    <source>
        <dbReference type="EMBL" id="OVA03988.1"/>
    </source>
</evidence>
<dbReference type="SUPFAM" id="SSF56176">
    <property type="entry name" value="FAD-binding/transporter-associated domain-like"/>
    <property type="match status" value="1"/>
</dbReference>
<dbReference type="Gene3D" id="3.30.43.10">
    <property type="entry name" value="Uridine Diphospho-n-acetylenolpyruvylglucosamine Reductase, domain 2"/>
    <property type="match status" value="1"/>
</dbReference>
<evidence type="ECO:0000256" key="5">
    <source>
        <dbReference type="ARBA" id="ARBA00022827"/>
    </source>
</evidence>
<evidence type="ECO:0000256" key="3">
    <source>
        <dbReference type="ARBA" id="ARBA00022630"/>
    </source>
</evidence>
<proteinExistence type="inferred from homology"/>
<accession>A0A200Q0K7</accession>
<gene>
    <name evidence="9" type="ORF">BVC80_453g15</name>
</gene>
<dbReference type="FunCoup" id="A0A200Q0K7">
    <property type="interactions" value="62"/>
</dbReference>
<reference evidence="9 10" key="1">
    <citation type="journal article" date="2017" name="Mol. Plant">
        <title>The Genome of Medicinal Plant Macleaya cordata Provides New Insights into Benzylisoquinoline Alkaloids Metabolism.</title>
        <authorList>
            <person name="Liu X."/>
            <person name="Liu Y."/>
            <person name="Huang P."/>
            <person name="Ma Y."/>
            <person name="Qing Z."/>
            <person name="Tang Q."/>
            <person name="Cao H."/>
            <person name="Cheng P."/>
            <person name="Zheng Y."/>
            <person name="Yuan Z."/>
            <person name="Zhou Y."/>
            <person name="Liu J."/>
            <person name="Tang Z."/>
            <person name="Zhuo Y."/>
            <person name="Zhang Y."/>
            <person name="Yu L."/>
            <person name="Huang J."/>
            <person name="Yang P."/>
            <person name="Peng Q."/>
            <person name="Zhang J."/>
            <person name="Jiang W."/>
            <person name="Zhang Z."/>
            <person name="Lin K."/>
            <person name="Ro D.K."/>
            <person name="Chen X."/>
            <person name="Xiong X."/>
            <person name="Shang Y."/>
            <person name="Huang S."/>
            <person name="Zeng J."/>
        </authorList>
    </citation>
    <scope>NUCLEOTIDE SEQUENCE [LARGE SCALE GENOMIC DNA]</scope>
    <source>
        <strain evidence="10">cv. BLH2017</strain>
        <tissue evidence="9">Root</tissue>
    </source>
</reference>
<dbReference type="GO" id="GO:0016491">
    <property type="term" value="F:oxidoreductase activity"/>
    <property type="evidence" value="ECO:0007669"/>
    <property type="project" value="InterPro"/>
</dbReference>
<keyword evidence="3" id="KW-0285">Flavoprotein</keyword>
<dbReference type="Pfam" id="PF08031">
    <property type="entry name" value="BBE"/>
    <property type="match status" value="1"/>
</dbReference>
<dbReference type="InterPro" id="IPR016166">
    <property type="entry name" value="FAD-bd_PCMH"/>
</dbReference>
<dbReference type="Gene3D" id="3.40.462.20">
    <property type="match status" value="1"/>
</dbReference>
<dbReference type="STRING" id="56857.A0A200Q0K7"/>
<dbReference type="SMR" id="A0A200Q0K7"/>
<evidence type="ECO:0000313" key="10">
    <source>
        <dbReference type="Proteomes" id="UP000195402"/>
    </source>
</evidence>
<keyword evidence="5" id="KW-0274">FAD</keyword>
<dbReference type="InParanoid" id="A0A200Q0K7"/>
<evidence type="ECO:0000256" key="6">
    <source>
        <dbReference type="ARBA" id="ARBA00023180"/>
    </source>
</evidence>
<dbReference type="AlphaFoldDB" id="A0A200Q0K7"/>
<evidence type="ECO:0000256" key="1">
    <source>
        <dbReference type="ARBA" id="ARBA00001974"/>
    </source>
</evidence>
<dbReference type="InterPro" id="IPR016167">
    <property type="entry name" value="FAD-bd_PCMH_sub1"/>
</dbReference>
<keyword evidence="10" id="KW-1185">Reference proteome</keyword>
<dbReference type="Pfam" id="PF01565">
    <property type="entry name" value="FAD_binding_4"/>
    <property type="match status" value="1"/>
</dbReference>
<dbReference type="InterPro" id="IPR012951">
    <property type="entry name" value="BBE"/>
</dbReference>
<evidence type="ECO:0000259" key="8">
    <source>
        <dbReference type="PROSITE" id="PS51387"/>
    </source>
</evidence>
<dbReference type="OMA" id="DCHERRT"/>
<evidence type="ECO:0000256" key="4">
    <source>
        <dbReference type="ARBA" id="ARBA00022729"/>
    </source>
</evidence>
<dbReference type="InterPro" id="IPR036318">
    <property type="entry name" value="FAD-bd_PCMH-like_sf"/>
</dbReference>
<protein>
    <submittedName>
        <fullName evidence="9">FAD linked oxidase</fullName>
    </submittedName>
</protein>